<evidence type="ECO:0000256" key="8">
    <source>
        <dbReference type="SAM" id="MobiDB-lite"/>
    </source>
</evidence>
<evidence type="ECO:0000256" key="10">
    <source>
        <dbReference type="SAM" id="SignalP"/>
    </source>
</evidence>
<dbReference type="Pfam" id="PF07779">
    <property type="entry name" value="Cas1_AcylT"/>
    <property type="match status" value="1"/>
</dbReference>
<dbReference type="GO" id="GO:0016740">
    <property type="term" value="F:transferase activity"/>
    <property type="evidence" value="ECO:0007669"/>
    <property type="project" value="UniProtKB-KW"/>
</dbReference>
<organism evidence="13 14">
    <name type="scientific">Verticillium longisporum</name>
    <name type="common">Verticillium dahliae var. longisporum</name>
    <dbReference type="NCBI Taxonomy" id="100787"/>
    <lineage>
        <taxon>Eukaryota</taxon>
        <taxon>Fungi</taxon>
        <taxon>Dikarya</taxon>
        <taxon>Ascomycota</taxon>
        <taxon>Pezizomycotina</taxon>
        <taxon>Sordariomycetes</taxon>
        <taxon>Hypocreomycetidae</taxon>
        <taxon>Glomerellales</taxon>
        <taxon>Plectosphaerellaceae</taxon>
        <taxon>Verticillium</taxon>
    </lineage>
</organism>
<keyword evidence="5 9" id="KW-1133">Transmembrane helix</keyword>
<evidence type="ECO:0000313" key="13">
    <source>
        <dbReference type="EMBL" id="CRK12698.1"/>
    </source>
</evidence>
<evidence type="ECO:0000256" key="6">
    <source>
        <dbReference type="ARBA" id="ARBA00023136"/>
    </source>
</evidence>
<reference evidence="14" key="1">
    <citation type="submission" date="2015-05" db="EMBL/GenBank/DDBJ databases">
        <authorList>
            <person name="Fogelqvist Johan"/>
        </authorList>
    </citation>
    <scope>NUCLEOTIDE SEQUENCE [LARGE SCALE GENOMIC DNA]</scope>
</reference>
<keyword evidence="7" id="KW-0325">Glycoprotein</keyword>
<evidence type="ECO:0000256" key="4">
    <source>
        <dbReference type="ARBA" id="ARBA00022692"/>
    </source>
</evidence>
<feature type="transmembrane region" description="Helical" evidence="9">
    <location>
        <begin position="274"/>
        <end position="295"/>
    </location>
</feature>
<evidence type="ECO:0000256" key="5">
    <source>
        <dbReference type="ARBA" id="ARBA00022989"/>
    </source>
</evidence>
<proteinExistence type="inferred from homology"/>
<feature type="compositionally biased region" description="Basic and acidic residues" evidence="8">
    <location>
        <begin position="415"/>
        <end position="431"/>
    </location>
</feature>
<feature type="transmembrane region" description="Helical" evidence="9">
    <location>
        <begin position="307"/>
        <end position="326"/>
    </location>
</feature>
<comment type="similarity">
    <text evidence="2">Belongs to the PC-esterase family. CASD1 subfamily.</text>
</comment>
<protein>
    <submittedName>
        <fullName evidence="13">Uncharacterized protein</fullName>
    </submittedName>
</protein>
<evidence type="ECO:0000259" key="12">
    <source>
        <dbReference type="Pfam" id="PF24536"/>
    </source>
</evidence>
<feature type="compositionally biased region" description="Low complexity" evidence="8">
    <location>
        <begin position="518"/>
        <end position="527"/>
    </location>
</feature>
<gene>
    <name evidence="13" type="ORF">BN1723_001945</name>
</gene>
<name>A0A0G4KS88_VERLO</name>
<keyword evidence="10" id="KW-0732">Signal</keyword>
<dbReference type="GO" id="GO:0005975">
    <property type="term" value="P:carbohydrate metabolic process"/>
    <property type="evidence" value="ECO:0007669"/>
    <property type="project" value="UniProtKB-ARBA"/>
</dbReference>
<keyword evidence="4 9" id="KW-0812">Transmembrane</keyword>
<dbReference type="GO" id="GO:0005794">
    <property type="term" value="C:Golgi apparatus"/>
    <property type="evidence" value="ECO:0007669"/>
    <property type="project" value="UniProtKB-ARBA"/>
</dbReference>
<dbReference type="Proteomes" id="UP000045706">
    <property type="component" value="Unassembled WGS sequence"/>
</dbReference>
<keyword evidence="6 9" id="KW-0472">Membrane</keyword>
<feature type="signal peptide" evidence="10">
    <location>
        <begin position="1"/>
        <end position="21"/>
    </location>
</feature>
<feature type="chain" id="PRO_5002565730" evidence="10">
    <location>
        <begin position="22"/>
        <end position="527"/>
    </location>
</feature>
<dbReference type="PANTHER" id="PTHR13533:SF1">
    <property type="entry name" value="N-ACETYLNEURAMINATE 9-O-ACETYLTRANSFERASE"/>
    <property type="match status" value="1"/>
</dbReference>
<dbReference type="EMBL" id="CVQI01003335">
    <property type="protein sequence ID" value="CRK12698.1"/>
    <property type="molecule type" value="Genomic_DNA"/>
</dbReference>
<accession>A0A0G4KS88</accession>
<dbReference type="Pfam" id="PF24536">
    <property type="entry name" value="NXPE4_C"/>
    <property type="match status" value="1"/>
</dbReference>
<evidence type="ECO:0000256" key="9">
    <source>
        <dbReference type="SAM" id="Phobius"/>
    </source>
</evidence>
<evidence type="ECO:0000256" key="1">
    <source>
        <dbReference type="ARBA" id="ARBA00004141"/>
    </source>
</evidence>
<evidence type="ECO:0000256" key="2">
    <source>
        <dbReference type="ARBA" id="ARBA00010666"/>
    </source>
</evidence>
<evidence type="ECO:0000313" key="14">
    <source>
        <dbReference type="Proteomes" id="UP000045706"/>
    </source>
</evidence>
<evidence type="ECO:0000259" key="11">
    <source>
        <dbReference type="Pfam" id="PF07779"/>
    </source>
</evidence>
<evidence type="ECO:0000256" key="3">
    <source>
        <dbReference type="ARBA" id="ARBA00022679"/>
    </source>
</evidence>
<dbReference type="GO" id="GO:0016020">
    <property type="term" value="C:membrane"/>
    <property type="evidence" value="ECO:0007669"/>
    <property type="project" value="UniProtKB-SubCell"/>
</dbReference>
<feature type="region of interest" description="Disordered" evidence="8">
    <location>
        <begin position="415"/>
        <end position="445"/>
    </location>
</feature>
<evidence type="ECO:0000256" key="7">
    <source>
        <dbReference type="ARBA" id="ARBA00023180"/>
    </source>
</evidence>
<dbReference type="InterPro" id="IPR057106">
    <property type="entry name" value="NXPE4_C"/>
</dbReference>
<feature type="domain" description="NXPE C-terminal" evidence="12">
    <location>
        <begin position="60"/>
        <end position="108"/>
    </location>
</feature>
<keyword evidence="3" id="KW-0808">Transferase</keyword>
<dbReference type="PANTHER" id="PTHR13533">
    <property type="entry name" value="N-ACETYLNEURAMINATE 9-O-ACETYLTRANSFERASE"/>
    <property type="match status" value="1"/>
</dbReference>
<feature type="transmembrane region" description="Helical" evidence="9">
    <location>
        <begin position="474"/>
        <end position="492"/>
    </location>
</feature>
<dbReference type="AlphaFoldDB" id="A0A0G4KS88"/>
<comment type="subcellular location">
    <subcellularLocation>
        <location evidence="1">Membrane</location>
        <topology evidence="1">Multi-pass membrane protein</topology>
    </subcellularLocation>
</comment>
<feature type="domain" description="Cas1p 10 TM acyl transferase" evidence="11">
    <location>
        <begin position="275"/>
        <end position="413"/>
    </location>
</feature>
<feature type="region of interest" description="Disordered" evidence="8">
    <location>
        <begin position="508"/>
        <end position="527"/>
    </location>
</feature>
<dbReference type="InterPro" id="IPR012419">
    <property type="entry name" value="Cas1_AcylTrans_dom"/>
</dbReference>
<sequence>MLNIVSRVLLVFLGALLLAAATWHTLTPDDDPYRCRALQETGNWIDPKNEKGDRLPFKTWQPEGCLLHKYTSADIRQCMDGRHVIFAGDSTTRQIAYGIARLLERDEAEYDRTHVDFHSSFNLTYHGVDIQQHWVPFLEVDGPPFAASQGKDKDGHIKGEHDIEHFVEQLNLMRDELEKKPASIKGQKGPAFAMLGVGAWFSGDDKEGEASNTVKYEAAISNVSDILGSRKDFWKAPMDPIDGIGNQVFFAPPAGPYYTGKDHKEGKAKEELRLALRCSMALVGLVVMAGYAYACGTTLASMGDYRLWHPYLSFVPILAFIAVRNVSAPVRNYYSKGMAWLGQCSLETYTLQFHLFLAADTQGVLLINQLRGDGSNFDRWKSLLVIVPVFLWVSSLTANATNNLVKIILSESKPEEHAPRPLPQQEEKERAEDSDDEDGPYMYEQGTGLLGRSRTTVSRYFQEMPPLRSMLRTLQARIIFILLVMWLFNLLTPGPIGGPVPDGFTPHRVGSGDATKVSAPKASASAA</sequence>